<organism evidence="2 3">
    <name type="scientific">Dentiscutata erythropus</name>
    <dbReference type="NCBI Taxonomy" id="1348616"/>
    <lineage>
        <taxon>Eukaryota</taxon>
        <taxon>Fungi</taxon>
        <taxon>Fungi incertae sedis</taxon>
        <taxon>Mucoromycota</taxon>
        <taxon>Glomeromycotina</taxon>
        <taxon>Glomeromycetes</taxon>
        <taxon>Diversisporales</taxon>
        <taxon>Gigasporaceae</taxon>
        <taxon>Dentiscutata</taxon>
    </lineage>
</organism>
<name>A0A9N9JPW1_9GLOM</name>
<proteinExistence type="predicted"/>
<comment type="caution">
    <text evidence="2">The sequence shown here is derived from an EMBL/GenBank/DDBJ whole genome shotgun (WGS) entry which is preliminary data.</text>
</comment>
<feature type="non-terminal residue" evidence="2">
    <location>
        <position position="104"/>
    </location>
</feature>
<reference evidence="2" key="1">
    <citation type="submission" date="2021-06" db="EMBL/GenBank/DDBJ databases">
        <authorList>
            <person name="Kallberg Y."/>
            <person name="Tangrot J."/>
            <person name="Rosling A."/>
        </authorList>
    </citation>
    <scope>NUCLEOTIDE SEQUENCE</scope>
    <source>
        <strain evidence="2">MA453B</strain>
    </source>
</reference>
<accession>A0A9N9JPW1</accession>
<evidence type="ECO:0000313" key="2">
    <source>
        <dbReference type="EMBL" id="CAG8786817.1"/>
    </source>
</evidence>
<feature type="coiled-coil region" evidence="1">
    <location>
        <begin position="2"/>
        <end position="29"/>
    </location>
</feature>
<sequence length="104" mass="12042">DLGEESNSLEDLLDKLEFEEEDLEEYEIYYLEKFKLDNDKKEIVNIDDNPAVYLTEVDSIGLRVENNSEHLNEKERTIIDTLLDINKDSFAENIAEESQTLGIG</sequence>
<gene>
    <name evidence="2" type="ORF">DERYTH_LOCUS20581</name>
</gene>
<dbReference type="Proteomes" id="UP000789405">
    <property type="component" value="Unassembled WGS sequence"/>
</dbReference>
<evidence type="ECO:0000313" key="3">
    <source>
        <dbReference type="Proteomes" id="UP000789405"/>
    </source>
</evidence>
<feature type="non-terminal residue" evidence="2">
    <location>
        <position position="1"/>
    </location>
</feature>
<evidence type="ECO:0000256" key="1">
    <source>
        <dbReference type="SAM" id="Coils"/>
    </source>
</evidence>
<keyword evidence="3" id="KW-1185">Reference proteome</keyword>
<keyword evidence="1" id="KW-0175">Coiled coil</keyword>
<dbReference type="AlphaFoldDB" id="A0A9N9JPW1"/>
<dbReference type="EMBL" id="CAJVPY010024502">
    <property type="protein sequence ID" value="CAG8786817.1"/>
    <property type="molecule type" value="Genomic_DNA"/>
</dbReference>
<protein>
    <submittedName>
        <fullName evidence="2">9931_t:CDS:1</fullName>
    </submittedName>
</protein>